<evidence type="ECO:0000313" key="1">
    <source>
        <dbReference type="EMBL" id="KAJ8624651.1"/>
    </source>
</evidence>
<comment type="caution">
    <text evidence="1">The sequence shown here is derived from an EMBL/GenBank/DDBJ whole genome shotgun (WGS) entry which is preliminary data.</text>
</comment>
<name>A0ACC2KUW0_PERAE</name>
<evidence type="ECO:0000313" key="2">
    <source>
        <dbReference type="Proteomes" id="UP001234297"/>
    </source>
</evidence>
<proteinExistence type="predicted"/>
<dbReference type="Proteomes" id="UP001234297">
    <property type="component" value="Chromosome 11"/>
</dbReference>
<keyword evidence="2" id="KW-1185">Reference proteome</keyword>
<protein>
    <submittedName>
        <fullName evidence="1">Uncharacterized protein</fullName>
    </submittedName>
</protein>
<reference evidence="1 2" key="1">
    <citation type="journal article" date="2022" name="Hortic Res">
        <title>A haplotype resolved chromosomal level avocado genome allows analysis of novel avocado genes.</title>
        <authorList>
            <person name="Nath O."/>
            <person name="Fletcher S.J."/>
            <person name="Hayward A."/>
            <person name="Shaw L.M."/>
            <person name="Masouleh A.K."/>
            <person name="Furtado A."/>
            <person name="Henry R.J."/>
            <person name="Mitter N."/>
        </authorList>
    </citation>
    <scope>NUCLEOTIDE SEQUENCE [LARGE SCALE GENOMIC DNA]</scope>
    <source>
        <strain evidence="2">cv. Hass</strain>
    </source>
</reference>
<accession>A0ACC2KUW0</accession>
<organism evidence="1 2">
    <name type="scientific">Persea americana</name>
    <name type="common">Avocado</name>
    <dbReference type="NCBI Taxonomy" id="3435"/>
    <lineage>
        <taxon>Eukaryota</taxon>
        <taxon>Viridiplantae</taxon>
        <taxon>Streptophyta</taxon>
        <taxon>Embryophyta</taxon>
        <taxon>Tracheophyta</taxon>
        <taxon>Spermatophyta</taxon>
        <taxon>Magnoliopsida</taxon>
        <taxon>Magnoliidae</taxon>
        <taxon>Laurales</taxon>
        <taxon>Lauraceae</taxon>
        <taxon>Persea</taxon>
    </lineage>
</organism>
<gene>
    <name evidence="1" type="ORF">MRB53_033181</name>
</gene>
<sequence length="160" mass="18285">MWRSLSSDDLSAATTRRSLCRDTSPTQPQTQSRVKGIAAFTQTFHLQQQAGEGLGAFSYVEVLMPRPRFPHQFGSLESQTGDDLQLRDNFRGIEVTSGRGGVSAERSSRRHCREIAASSLQRDRRRRKWVPEMERDLEMGEGREERLSGEDQLREDDDWA</sequence>
<dbReference type="EMBL" id="CM056819">
    <property type="protein sequence ID" value="KAJ8624651.1"/>
    <property type="molecule type" value="Genomic_DNA"/>
</dbReference>